<dbReference type="Proteomes" id="UP001438707">
    <property type="component" value="Unassembled WGS sequence"/>
</dbReference>
<feature type="region of interest" description="Disordered" evidence="1">
    <location>
        <begin position="1"/>
        <end position="20"/>
    </location>
</feature>
<dbReference type="SUPFAM" id="SSF52949">
    <property type="entry name" value="Macro domain-like"/>
    <property type="match status" value="1"/>
</dbReference>
<dbReference type="GO" id="GO:0140291">
    <property type="term" value="P:peptidyl-glutamate ADP-deribosylation"/>
    <property type="evidence" value="ECO:0007669"/>
    <property type="project" value="TreeGrafter"/>
</dbReference>
<dbReference type="InterPro" id="IPR050892">
    <property type="entry name" value="ADP-ribose_metab_enzymes"/>
</dbReference>
<protein>
    <recommendedName>
        <fullName evidence="4">Macro domain-containing protein</fullName>
    </recommendedName>
</protein>
<dbReference type="Gene3D" id="3.40.220.10">
    <property type="entry name" value="Leucine Aminopeptidase, subunit E, domain 1"/>
    <property type="match status" value="1"/>
</dbReference>
<dbReference type="PANTHER" id="PTHR12521">
    <property type="entry name" value="PROTEIN C6ORF130"/>
    <property type="match status" value="1"/>
</dbReference>
<evidence type="ECO:0000256" key="1">
    <source>
        <dbReference type="SAM" id="MobiDB-lite"/>
    </source>
</evidence>
<reference evidence="2 3" key="1">
    <citation type="journal article" date="2024" name="Nat. Commun.">
        <title>Phylogenomics reveals the evolutionary origins of lichenization in chlorophyte algae.</title>
        <authorList>
            <person name="Puginier C."/>
            <person name="Libourel C."/>
            <person name="Otte J."/>
            <person name="Skaloud P."/>
            <person name="Haon M."/>
            <person name="Grisel S."/>
            <person name="Petersen M."/>
            <person name="Berrin J.G."/>
            <person name="Delaux P.M."/>
            <person name="Dal Grande F."/>
            <person name="Keller J."/>
        </authorList>
    </citation>
    <scope>NUCLEOTIDE SEQUENCE [LARGE SCALE GENOMIC DNA]</scope>
    <source>
        <strain evidence="2 3">SAG 2145</strain>
    </source>
</reference>
<sequence length="194" mass="20956">MKRQRDQATTVGAPPGKRVHDGDLNAYEVVVGDLLQEGAKADVIAHQCNCVTLGGRGLYTALVAKYPYCDVYSKRRDSPSRPRLGSLEICEPEDETLPNIACLYSQLGPGKPGQASKKYGIKASADTAAKRLDFFNMSLTALAEAASARQWKHIAFPYNIGCGLAGGNWAQYSAALETFAAKLPAARVCLYKKQ</sequence>
<organism evidence="2 3">
    <name type="scientific">Apatococcus lobatus</name>
    <dbReference type="NCBI Taxonomy" id="904363"/>
    <lineage>
        <taxon>Eukaryota</taxon>
        <taxon>Viridiplantae</taxon>
        <taxon>Chlorophyta</taxon>
        <taxon>core chlorophytes</taxon>
        <taxon>Trebouxiophyceae</taxon>
        <taxon>Chlorellales</taxon>
        <taxon>Chlorellaceae</taxon>
        <taxon>Apatococcus</taxon>
    </lineage>
</organism>
<name>A0AAW1SGS3_9CHLO</name>
<keyword evidence="3" id="KW-1185">Reference proteome</keyword>
<dbReference type="EMBL" id="JALJOS010000001">
    <property type="protein sequence ID" value="KAK9845017.1"/>
    <property type="molecule type" value="Genomic_DNA"/>
</dbReference>
<evidence type="ECO:0000313" key="2">
    <source>
        <dbReference type="EMBL" id="KAK9845017.1"/>
    </source>
</evidence>
<evidence type="ECO:0008006" key="4">
    <source>
        <dbReference type="Google" id="ProtNLM"/>
    </source>
</evidence>
<accession>A0AAW1SGS3</accession>
<dbReference type="PANTHER" id="PTHR12521:SF0">
    <property type="entry name" value="ADP-RIBOSE GLYCOHYDROLASE OARD1"/>
    <property type="match status" value="1"/>
</dbReference>
<gene>
    <name evidence="2" type="ORF">WJX74_009683</name>
</gene>
<proteinExistence type="predicted"/>
<dbReference type="AlphaFoldDB" id="A0AAW1SGS3"/>
<dbReference type="InterPro" id="IPR043472">
    <property type="entry name" value="Macro_dom-like"/>
</dbReference>
<evidence type="ECO:0000313" key="3">
    <source>
        <dbReference type="Proteomes" id="UP001438707"/>
    </source>
</evidence>
<comment type="caution">
    <text evidence="2">The sequence shown here is derived from an EMBL/GenBank/DDBJ whole genome shotgun (WGS) entry which is preliminary data.</text>
</comment>